<evidence type="ECO:0000259" key="3">
    <source>
        <dbReference type="Pfam" id="PF00291"/>
    </source>
</evidence>
<dbReference type="Proteomes" id="UP000325614">
    <property type="component" value="Chromosome"/>
</dbReference>
<comment type="cofactor">
    <cofactor evidence="1">
        <name>pyridoxal 5'-phosphate</name>
        <dbReference type="ChEBI" id="CHEBI:597326"/>
    </cofactor>
</comment>
<dbReference type="PANTHER" id="PTHR10314">
    <property type="entry name" value="CYSTATHIONINE BETA-SYNTHASE"/>
    <property type="match status" value="1"/>
</dbReference>
<name>A0A5P9K0C2_9HYPH</name>
<evidence type="ECO:0000256" key="2">
    <source>
        <dbReference type="ARBA" id="ARBA00022898"/>
    </source>
</evidence>
<dbReference type="PROSITE" id="PS00901">
    <property type="entry name" value="CYS_SYNTHASE"/>
    <property type="match status" value="1"/>
</dbReference>
<dbReference type="AlphaFoldDB" id="A0A5P9K0C2"/>
<keyword evidence="2" id="KW-0663">Pyridoxal phosphate</keyword>
<dbReference type="EMBL" id="CP045423">
    <property type="protein sequence ID" value="QFU17989.1"/>
    <property type="molecule type" value="Genomic_DNA"/>
</dbReference>
<dbReference type="CDD" id="cd01561">
    <property type="entry name" value="CBS_like"/>
    <property type="match status" value="1"/>
</dbReference>
<feature type="domain" description="Tryptophan synthase beta chain-like PALP" evidence="3">
    <location>
        <begin position="13"/>
        <end position="302"/>
    </location>
</feature>
<dbReference type="GO" id="GO:0006535">
    <property type="term" value="P:cysteine biosynthetic process from serine"/>
    <property type="evidence" value="ECO:0007669"/>
    <property type="project" value="InterPro"/>
</dbReference>
<dbReference type="InterPro" id="IPR050214">
    <property type="entry name" value="Cys_Synth/Cystath_Beta-Synth"/>
</dbReference>
<dbReference type="GO" id="GO:0016765">
    <property type="term" value="F:transferase activity, transferring alkyl or aryl (other than methyl) groups"/>
    <property type="evidence" value="ECO:0007669"/>
    <property type="project" value="UniProtKB-ARBA"/>
</dbReference>
<dbReference type="Gene3D" id="3.40.50.1100">
    <property type="match status" value="2"/>
</dbReference>
<protein>
    <submittedName>
        <fullName evidence="4">Pyridoxal-phosphate dependent enzyme</fullName>
    </submittedName>
</protein>
<gene>
    <name evidence="4" type="ORF">GDR74_01675</name>
</gene>
<evidence type="ECO:0000256" key="1">
    <source>
        <dbReference type="ARBA" id="ARBA00001933"/>
    </source>
</evidence>
<dbReference type="InterPro" id="IPR001926">
    <property type="entry name" value="TrpB-like_PALP"/>
</dbReference>
<sequence>MSDPVGDAQRTVLDRIGGTSLLALRRIVPRNGARILLKMESENPTGSMKDRMALAMIEAAEADGRLAPGGSVVEYTGGSTGVSLSFVCAAKGYSLDVVTSDAFAREKLDHMRILGATLHVVPSDAGRMTEKLTKDMIEAARVIAEAKGAFWTDQMRNRDQLAAYHRMAEEIWAQTGGRIDGFVQSVGTAASLRGVAEGLRRRDGRIAIAAVEPAESAVLSGGPSGAHKIDGVGAGYVVPLWHDGIANRIERVSTEEAIAMALRLAQEEGLFAGSSTGANVIAALRLAEALGPDATVVTVMCDTGMKYLRTFGARLESAADRDMRAPTAPAGPADAPA</sequence>
<organism evidence="4 5">
    <name type="scientific">Microvirga thermotolerans</name>
    <dbReference type="NCBI Taxonomy" id="2651334"/>
    <lineage>
        <taxon>Bacteria</taxon>
        <taxon>Pseudomonadati</taxon>
        <taxon>Pseudomonadota</taxon>
        <taxon>Alphaproteobacteria</taxon>
        <taxon>Hyphomicrobiales</taxon>
        <taxon>Methylobacteriaceae</taxon>
        <taxon>Microvirga</taxon>
    </lineage>
</organism>
<reference evidence="4 5" key="1">
    <citation type="submission" date="2019-10" db="EMBL/GenBank/DDBJ databases">
        <title>Isolation, Identification of Microvirga thermotolerans HR1, a novel thermophilic bacterium and Comparative Genomics of the genus Microvirga.</title>
        <authorList>
            <person name="Li J."/>
            <person name="Zhang W."/>
            <person name="Lin M."/>
            <person name="Wang J."/>
        </authorList>
    </citation>
    <scope>NUCLEOTIDE SEQUENCE [LARGE SCALE GENOMIC DNA]</scope>
    <source>
        <strain evidence="4 5">HR1</strain>
    </source>
</reference>
<proteinExistence type="predicted"/>
<dbReference type="SUPFAM" id="SSF53686">
    <property type="entry name" value="Tryptophan synthase beta subunit-like PLP-dependent enzymes"/>
    <property type="match status" value="1"/>
</dbReference>
<accession>A0A5P9K0C2</accession>
<dbReference type="InterPro" id="IPR001216">
    <property type="entry name" value="P-phosphate_BS"/>
</dbReference>
<dbReference type="KEGG" id="mico:GDR74_01675"/>
<dbReference type="Pfam" id="PF00291">
    <property type="entry name" value="PALP"/>
    <property type="match status" value="1"/>
</dbReference>
<dbReference type="InterPro" id="IPR036052">
    <property type="entry name" value="TrpB-like_PALP_sf"/>
</dbReference>
<keyword evidence="5" id="KW-1185">Reference proteome</keyword>
<evidence type="ECO:0000313" key="5">
    <source>
        <dbReference type="Proteomes" id="UP000325614"/>
    </source>
</evidence>
<evidence type="ECO:0000313" key="4">
    <source>
        <dbReference type="EMBL" id="QFU17989.1"/>
    </source>
</evidence>